<keyword evidence="1" id="KW-0547">Nucleotide-binding</keyword>
<evidence type="ECO:0000259" key="4">
    <source>
        <dbReference type="Pfam" id="PF13166"/>
    </source>
</evidence>
<name>A0ABU9GHI7_COBMA</name>
<keyword evidence="3" id="KW-0175">Coiled coil</keyword>
<accession>A0ABU9GHI7</accession>
<evidence type="ECO:0000313" key="6">
    <source>
        <dbReference type="Proteomes" id="UP001378242"/>
    </source>
</evidence>
<organism evidence="5 6">
    <name type="scientific">Cobetia marina</name>
    <name type="common">Deleya marina</name>
    <dbReference type="NCBI Taxonomy" id="28258"/>
    <lineage>
        <taxon>Bacteria</taxon>
        <taxon>Pseudomonadati</taxon>
        <taxon>Pseudomonadota</taxon>
        <taxon>Gammaproteobacteria</taxon>
        <taxon>Oceanospirillales</taxon>
        <taxon>Halomonadaceae</taxon>
        <taxon>Cobetia</taxon>
    </lineage>
</organism>
<feature type="domain" description="Protein CR006 P-loop" evidence="4">
    <location>
        <begin position="277"/>
        <end position="499"/>
    </location>
</feature>
<keyword evidence="6" id="KW-1185">Reference proteome</keyword>
<dbReference type="Proteomes" id="UP001378242">
    <property type="component" value="Unassembled WGS sequence"/>
</dbReference>
<evidence type="ECO:0000256" key="2">
    <source>
        <dbReference type="ARBA" id="ARBA00022840"/>
    </source>
</evidence>
<dbReference type="SUPFAM" id="SSF52540">
    <property type="entry name" value="P-loop containing nucleoside triphosphate hydrolases"/>
    <property type="match status" value="1"/>
</dbReference>
<dbReference type="Pfam" id="PF13166">
    <property type="entry name" value="AAA_13"/>
    <property type="match status" value="1"/>
</dbReference>
<evidence type="ECO:0000256" key="1">
    <source>
        <dbReference type="ARBA" id="ARBA00022741"/>
    </source>
</evidence>
<dbReference type="Gene3D" id="3.40.50.300">
    <property type="entry name" value="P-loop containing nucleotide triphosphate hydrolases"/>
    <property type="match status" value="1"/>
</dbReference>
<comment type="caution">
    <text evidence="5">The sequence shown here is derived from an EMBL/GenBank/DDBJ whole genome shotgun (WGS) entry which is preliminary data.</text>
</comment>
<keyword evidence="2" id="KW-0067">ATP-binding</keyword>
<feature type="coiled-coil region" evidence="3">
    <location>
        <begin position="580"/>
        <end position="607"/>
    </location>
</feature>
<dbReference type="PROSITE" id="PS00211">
    <property type="entry name" value="ABC_TRANSPORTER_1"/>
    <property type="match status" value="1"/>
</dbReference>
<dbReference type="InterPro" id="IPR017871">
    <property type="entry name" value="ABC_transporter-like_CS"/>
</dbReference>
<proteinExistence type="predicted"/>
<dbReference type="InterPro" id="IPR026866">
    <property type="entry name" value="CR006_AAA"/>
</dbReference>
<evidence type="ECO:0000256" key="3">
    <source>
        <dbReference type="SAM" id="Coils"/>
    </source>
</evidence>
<dbReference type="RefSeq" id="WP_341542552.1">
    <property type="nucleotide sequence ID" value="NZ_JBAKAP010000012.1"/>
</dbReference>
<sequence length="701" mass="79689">MYIRIKNCNNIDLGIVSLDKDVLNIKYAINGTGKSTISKAISKSVSDRVNGTNEIKDLLPFKLLGTDIMPEVSGCEDICSIKVFNEDYINDFTYQPDELLKGSFDILIRDDNFDNGVSEIETLVSKIKSYFLGNHEIESLINDLDELSKCLGKPTKTGLHKSSAISKSLGSGNIVENIPAGLESYKDFIQSDSNVKWVKWQIEGQGFLETSDNCPYCIHDVSDRKEDIKKVSQTYDSGTIQSLNKLLTVFDSLNVYFSPSTQTTIAEITGCIDGYTDDHVDFIIEVRDQVDRFNEKLKRLREIGFATLKDDVEIVEKLREYKVNISLYTHLNSELTRDKVAVINDEIDTLIESGGILKGKIQKHKRYIENLVAKHNDAINNFLRNAGYKYSVSLMEDANGVHKLKLLHSDLIDKEVSRAQNVLSYGEKNAFALVLFMFDAVKSSPDLVILDDPISSFDKNKKYAIIEMLFKHGRPFSGKTVLLLSHDFEPIVDMLYHHTDRFVKPSTAFLRNDNGELMEERIEKSDVRTFYEINNDNIGSARCLISKLVYLRRNYEILNSKGCGYQLVSSILHRNYPPTIKNEGTEREMIQEEIEEAVAEVRKVISDFDYQEAMDLVSSDDDIISLYVSSDSGYEKLHLYRVLSEREGAVATATVVMKFINQAFHIENDYIYQLNPEKYQTVPQYIIDECNAYVQSISLPS</sequence>
<dbReference type="InterPro" id="IPR027417">
    <property type="entry name" value="P-loop_NTPase"/>
</dbReference>
<gene>
    <name evidence="5" type="ORF">V6243_12000</name>
</gene>
<reference evidence="5 6" key="1">
    <citation type="submission" date="2024-02" db="EMBL/GenBank/DDBJ databases">
        <title>Bacteria isolated from the canopy kelp, Nereocystis luetkeana.</title>
        <authorList>
            <person name="Pfister C.A."/>
            <person name="Younker I.T."/>
            <person name="Light S.H."/>
        </authorList>
    </citation>
    <scope>NUCLEOTIDE SEQUENCE [LARGE SCALE GENOMIC DNA]</scope>
    <source>
        <strain evidence="5 6">TI.5.07</strain>
    </source>
</reference>
<protein>
    <submittedName>
        <fullName evidence="5">AAA family ATPase</fullName>
    </submittedName>
</protein>
<evidence type="ECO:0000313" key="5">
    <source>
        <dbReference type="EMBL" id="MEL0617549.1"/>
    </source>
</evidence>
<dbReference type="EMBL" id="JBAKAP010000012">
    <property type="protein sequence ID" value="MEL0617549.1"/>
    <property type="molecule type" value="Genomic_DNA"/>
</dbReference>